<keyword evidence="2" id="KW-1185">Reference proteome</keyword>
<dbReference type="PANTHER" id="PTHR47411:SF3">
    <property type="entry name" value="I-BETA-1,3-N-ACETYLGLUCOSAMINYLTRANSFERASE"/>
    <property type="match status" value="1"/>
</dbReference>
<reference evidence="1" key="2">
    <citation type="submission" date="2022-06" db="UniProtKB">
        <authorList>
            <consortium name="EnsemblMetazoa"/>
        </authorList>
    </citation>
    <scope>IDENTIFICATION</scope>
    <source>
        <strain evidence="1">DF5081</strain>
    </source>
</reference>
<accession>A0A8R1IA19</accession>
<evidence type="ECO:0000313" key="2">
    <source>
        <dbReference type="Proteomes" id="UP000005237"/>
    </source>
</evidence>
<protein>
    <submittedName>
        <fullName evidence="1">Uncharacterized protein</fullName>
    </submittedName>
</protein>
<evidence type="ECO:0000313" key="1">
    <source>
        <dbReference type="EnsemblMetazoa" id="CJA18351a.1"/>
    </source>
</evidence>
<dbReference type="Pfam" id="PF13896">
    <property type="entry name" value="Glyco_transf_49"/>
    <property type="match status" value="1"/>
</dbReference>
<organism evidence="1 2">
    <name type="scientific">Caenorhabditis japonica</name>
    <dbReference type="NCBI Taxonomy" id="281687"/>
    <lineage>
        <taxon>Eukaryota</taxon>
        <taxon>Metazoa</taxon>
        <taxon>Ecdysozoa</taxon>
        <taxon>Nematoda</taxon>
        <taxon>Chromadorea</taxon>
        <taxon>Rhabditida</taxon>
        <taxon>Rhabditina</taxon>
        <taxon>Rhabditomorpha</taxon>
        <taxon>Rhabditoidea</taxon>
        <taxon>Rhabditidae</taxon>
        <taxon>Peloderinae</taxon>
        <taxon>Caenorhabditis</taxon>
    </lineage>
</organism>
<reference evidence="2" key="1">
    <citation type="submission" date="2010-08" db="EMBL/GenBank/DDBJ databases">
        <authorList>
            <consortium name="Caenorhabditis japonica Sequencing Consortium"/>
            <person name="Wilson R.K."/>
        </authorList>
    </citation>
    <scope>NUCLEOTIDE SEQUENCE [LARGE SCALE GENOMIC DNA]</scope>
    <source>
        <strain evidence="2">DF5081</strain>
    </source>
</reference>
<proteinExistence type="predicted"/>
<dbReference type="EnsemblMetazoa" id="CJA18351a.1">
    <property type="protein sequence ID" value="CJA18351a.1"/>
    <property type="gene ID" value="WBGene00137555"/>
</dbReference>
<dbReference type="AlphaFoldDB" id="A0A8R1IA19"/>
<sequence length="216" mass="24942">MRNMARRGAKSDIHFIADGDMVMSEGFAIKAKNIANQMIDGKSKDVLVVRRFETGSLKIPKNPVDLAESVKNQTVFEFHHKCFFKGHKLENLTYWLNKSSEKLSEVNSWPIPYAGVFWEVQVILHRNDLYNADYFPARIRDMQTLIYSLCRANYTFHLLSHVFNVHEGVKTADTTYSKAVVAHQKAFVKNKAFNRFNQELNAMYPHTFAKCGNFIL</sequence>
<name>A0A8R1IA19_CAEJA</name>
<dbReference type="PANTHER" id="PTHR47411">
    <property type="entry name" value="B3GNT1, BETA-1,3-N-ACETYLGUCOSAMINYLTRANSFERASE 1, HOMOLOG"/>
    <property type="match status" value="1"/>
</dbReference>
<dbReference type="Proteomes" id="UP000005237">
    <property type="component" value="Unassembled WGS sequence"/>
</dbReference>